<evidence type="ECO:0000256" key="1">
    <source>
        <dbReference type="ARBA" id="ARBA00010617"/>
    </source>
</evidence>
<dbReference type="SUPFAM" id="SSF48264">
    <property type="entry name" value="Cytochrome P450"/>
    <property type="match status" value="1"/>
</dbReference>
<dbReference type="InterPro" id="IPR001128">
    <property type="entry name" value="Cyt_P450"/>
</dbReference>
<dbReference type="PRINTS" id="PR00359">
    <property type="entry name" value="BP450"/>
</dbReference>
<dbReference type="PRINTS" id="PR00385">
    <property type="entry name" value="P450"/>
</dbReference>
<dbReference type="CDD" id="cd11029">
    <property type="entry name" value="CYP107-like"/>
    <property type="match status" value="1"/>
</dbReference>
<evidence type="ECO:0000313" key="4">
    <source>
        <dbReference type="Proteomes" id="UP001552521"/>
    </source>
</evidence>
<comment type="similarity">
    <text evidence="1 2">Belongs to the cytochrome P450 family.</text>
</comment>
<keyword evidence="2" id="KW-0408">Iron</keyword>
<keyword evidence="2" id="KW-0479">Metal-binding</keyword>
<comment type="caution">
    <text evidence="3">The sequence shown here is derived from an EMBL/GenBank/DDBJ whole genome shotgun (WGS) entry which is preliminary data.</text>
</comment>
<name>A0ABV3HXA0_9ACTN</name>
<dbReference type="EMBL" id="JBFAQK010000026">
    <property type="protein sequence ID" value="MEV4682957.1"/>
    <property type="molecule type" value="Genomic_DNA"/>
</dbReference>
<sequence>MDLDVDVDVERDGERGVDGVGCPYVLDVTGRDLAGEAALLRERGPAARVVLPGGVRAWAVTGHEPLKRLLTDRRVSKDAGRHWPAFVQGRITPQWPLYHWVSAPTMLFAYGEEHTRLRRLVAGAFTARRSRELAPRIERITAALLDGMTPTGPRSGGGGVGEGVVDLRTAFAKLLPMRVICELFGVEGPDRQALCAAIDTTLGTSVPADEMARAQDRVTELLAALVAARRAAPGPDLTSALIAARDGGERLSEQELISTLNLMIGAGQETTSNLISNAVAALLSLPGQLEHLREGRADWPDVIAETLRTHNPAAYIPLRYAVEDIDLDGVLIRKGDVIIVSFAAAGLDPARHGKDADTFDLLRPRGESVAFGHGVHYCLGAPLARLEATIALSALFTRFPGIRLARPVGELQPLESFIISGYRALPVHLGPPAPPAP</sequence>
<dbReference type="RefSeq" id="WP_364595693.1">
    <property type="nucleotide sequence ID" value="NZ_JBFAQK010000026.1"/>
</dbReference>
<dbReference type="InterPro" id="IPR002397">
    <property type="entry name" value="Cyt_P450_B"/>
</dbReference>
<accession>A0ABV3HXA0</accession>
<dbReference type="PANTHER" id="PTHR46696">
    <property type="entry name" value="P450, PUTATIVE (EUROFUNG)-RELATED"/>
    <property type="match status" value="1"/>
</dbReference>
<dbReference type="InterPro" id="IPR036396">
    <property type="entry name" value="Cyt_P450_sf"/>
</dbReference>
<evidence type="ECO:0000256" key="2">
    <source>
        <dbReference type="RuleBase" id="RU000461"/>
    </source>
</evidence>
<evidence type="ECO:0000313" key="3">
    <source>
        <dbReference type="EMBL" id="MEV4682957.1"/>
    </source>
</evidence>
<dbReference type="Gene3D" id="1.10.630.10">
    <property type="entry name" value="Cytochrome P450"/>
    <property type="match status" value="1"/>
</dbReference>
<dbReference type="Pfam" id="PF00067">
    <property type="entry name" value="p450"/>
    <property type="match status" value="1"/>
</dbReference>
<dbReference type="Proteomes" id="UP001552521">
    <property type="component" value="Unassembled WGS sequence"/>
</dbReference>
<reference evidence="3 4" key="1">
    <citation type="submission" date="2024-06" db="EMBL/GenBank/DDBJ databases">
        <title>The Natural Products Discovery Center: Release of the First 8490 Sequenced Strains for Exploring Actinobacteria Biosynthetic Diversity.</title>
        <authorList>
            <person name="Kalkreuter E."/>
            <person name="Kautsar S.A."/>
            <person name="Yang D."/>
            <person name="Bader C.D."/>
            <person name="Teijaro C.N."/>
            <person name="Fluegel L."/>
            <person name="Davis C.M."/>
            <person name="Simpson J.R."/>
            <person name="Lauterbach L."/>
            <person name="Steele A.D."/>
            <person name="Gui C."/>
            <person name="Meng S."/>
            <person name="Li G."/>
            <person name="Viehrig K."/>
            <person name="Ye F."/>
            <person name="Su P."/>
            <person name="Kiefer A.F."/>
            <person name="Nichols A."/>
            <person name="Cepeda A.J."/>
            <person name="Yan W."/>
            <person name="Fan B."/>
            <person name="Jiang Y."/>
            <person name="Adhikari A."/>
            <person name="Zheng C.-J."/>
            <person name="Schuster L."/>
            <person name="Cowan T.M."/>
            <person name="Smanski M.J."/>
            <person name="Chevrette M.G."/>
            <person name="De Carvalho L.P.S."/>
            <person name="Shen B."/>
        </authorList>
    </citation>
    <scope>NUCLEOTIDE SEQUENCE [LARGE SCALE GENOMIC DNA]</scope>
    <source>
        <strain evidence="3 4">NPDC049344</strain>
    </source>
</reference>
<dbReference type="InterPro" id="IPR017972">
    <property type="entry name" value="Cyt_P450_CS"/>
</dbReference>
<keyword evidence="2" id="KW-0503">Monooxygenase</keyword>
<dbReference type="PROSITE" id="PS00086">
    <property type="entry name" value="CYTOCHROME_P450"/>
    <property type="match status" value="1"/>
</dbReference>
<organism evidence="3 4">
    <name type="scientific">Streptomyces kurssanovii</name>
    <dbReference type="NCBI Taxonomy" id="67312"/>
    <lineage>
        <taxon>Bacteria</taxon>
        <taxon>Bacillati</taxon>
        <taxon>Actinomycetota</taxon>
        <taxon>Actinomycetes</taxon>
        <taxon>Kitasatosporales</taxon>
        <taxon>Streptomycetaceae</taxon>
        <taxon>Streptomyces</taxon>
    </lineage>
</organism>
<gene>
    <name evidence="3" type="ORF">AB0K36_19465</name>
</gene>
<proteinExistence type="inferred from homology"/>
<keyword evidence="2" id="KW-0349">Heme</keyword>
<dbReference type="PANTHER" id="PTHR46696:SF1">
    <property type="entry name" value="CYTOCHROME P450 YJIB-RELATED"/>
    <property type="match status" value="1"/>
</dbReference>
<keyword evidence="2" id="KW-0560">Oxidoreductase</keyword>
<protein>
    <submittedName>
        <fullName evidence="3">Cytochrome P450</fullName>
    </submittedName>
</protein>
<keyword evidence="4" id="KW-1185">Reference proteome</keyword>